<comment type="caution">
    <text evidence="3">The sequence shown here is derived from an EMBL/GenBank/DDBJ whole genome shotgun (WGS) entry which is preliminary data.</text>
</comment>
<dbReference type="Pfam" id="PF13476">
    <property type="entry name" value="AAA_23"/>
    <property type="match status" value="1"/>
</dbReference>
<evidence type="ECO:0000313" key="4">
    <source>
        <dbReference type="Proteomes" id="UP000578091"/>
    </source>
</evidence>
<organism evidence="3 4">
    <name type="scientific">Luteimonas salinisoli</name>
    <dbReference type="NCBI Taxonomy" id="2752307"/>
    <lineage>
        <taxon>Bacteria</taxon>
        <taxon>Pseudomonadati</taxon>
        <taxon>Pseudomonadota</taxon>
        <taxon>Gammaproteobacteria</taxon>
        <taxon>Lysobacterales</taxon>
        <taxon>Lysobacteraceae</taxon>
        <taxon>Luteimonas</taxon>
    </lineage>
</organism>
<dbReference type="InterPro" id="IPR038729">
    <property type="entry name" value="Rad50/SbcC_AAA"/>
</dbReference>
<dbReference type="RefSeq" id="WP_180677298.1">
    <property type="nucleotide sequence ID" value="NZ_JACCKA010000027.1"/>
</dbReference>
<keyword evidence="1" id="KW-0175">Coiled coil</keyword>
<sequence length="645" mass="72536">MGSLAIRRVQYSGAKYSFSSPEFGPGLSIVEGPNGSGKSTFFNLIYFGLGGRVPEFETSSNEVHKEIVGDTNNFVHLAIAVNGRRYGLTRRIGENWISVSPLSDAEHAVTETLPIFRREADQKTFSDWLLEGLEIPVVEITQGTRTFKLNFTDLARLIFHNQSPDPHGVFKPAEVTSNFVSDSLEVRRAIFQILVGKTLLSLYVAYSKLKRAERDREAARLVLAEYTEIVTQVSRANGITEVINGTHLRARIAELAEQAQKLLAERAAVLGSGVRSTDIVVGVEIAKKDYELALQRQAELQNRLQELFNEKARLDEVRFVLREEIDRIEKILYTHEQLKLFSADTCPYCLSTVERAADRCVCGSHVDESQYQRFFYSASEYVEILSSKAKSLQTLDAAGLDIRNETASVAESLGQATEESRRLRDALSAIADEASDQWSPDERMSQIEETLFSVRDQIGSLEQALRLEEKLAGYQRRLTTTTAAVDDARREVSLLDAAARQELSGRISEFDEVYSEMMQTVLENCRTAFLDTNSYLPVVNNKEYREASADVPKRFLYYLTLLMLSVREAIPFPRLLLVDTPETAGIDQENLIKNLRQISKIPDDADFQILLSTGVGKFPPEFADRVRIRLSKESKLLQVREASEG</sequence>
<dbReference type="EMBL" id="JACCKA010000027">
    <property type="protein sequence ID" value="NZA25499.1"/>
    <property type="molecule type" value="Genomic_DNA"/>
</dbReference>
<dbReference type="GO" id="GO:0006302">
    <property type="term" value="P:double-strand break repair"/>
    <property type="evidence" value="ECO:0007669"/>
    <property type="project" value="InterPro"/>
</dbReference>
<protein>
    <submittedName>
        <fullName evidence="3">AAA family ATPase</fullName>
    </submittedName>
</protein>
<dbReference type="PANTHER" id="PTHR32114">
    <property type="entry name" value="ABC TRANSPORTER ABCH.3"/>
    <property type="match status" value="1"/>
</dbReference>
<dbReference type="Proteomes" id="UP000578091">
    <property type="component" value="Unassembled WGS sequence"/>
</dbReference>
<evidence type="ECO:0000259" key="2">
    <source>
        <dbReference type="Pfam" id="PF13476"/>
    </source>
</evidence>
<gene>
    <name evidence="3" type="ORF">H0E84_03810</name>
</gene>
<evidence type="ECO:0000313" key="3">
    <source>
        <dbReference type="EMBL" id="NZA25499.1"/>
    </source>
</evidence>
<name>A0A853J9Z5_9GAMM</name>
<feature type="domain" description="Rad50/SbcC-type AAA" evidence="2">
    <location>
        <begin position="22"/>
        <end position="286"/>
    </location>
</feature>
<dbReference type="InterPro" id="IPR027417">
    <property type="entry name" value="P-loop_NTPase"/>
</dbReference>
<accession>A0A853J9Z5</accession>
<dbReference type="PANTHER" id="PTHR32114:SF2">
    <property type="entry name" value="ABC TRANSPORTER ABCH.3"/>
    <property type="match status" value="1"/>
</dbReference>
<proteinExistence type="predicted"/>
<dbReference type="GO" id="GO:0016887">
    <property type="term" value="F:ATP hydrolysis activity"/>
    <property type="evidence" value="ECO:0007669"/>
    <property type="project" value="InterPro"/>
</dbReference>
<dbReference type="Gene3D" id="3.40.50.300">
    <property type="entry name" value="P-loop containing nucleotide triphosphate hydrolases"/>
    <property type="match status" value="1"/>
</dbReference>
<evidence type="ECO:0000256" key="1">
    <source>
        <dbReference type="SAM" id="Coils"/>
    </source>
</evidence>
<feature type="coiled-coil region" evidence="1">
    <location>
        <begin position="283"/>
        <end position="317"/>
    </location>
</feature>
<keyword evidence="4" id="KW-1185">Reference proteome</keyword>
<dbReference type="AlphaFoldDB" id="A0A853J9Z5"/>
<reference evidence="3 4" key="1">
    <citation type="submission" date="2020-07" db="EMBL/GenBank/DDBJ databases">
        <title>Luteimonas sp. SJ-92.</title>
        <authorList>
            <person name="Huang X.-X."/>
            <person name="Xu L."/>
            <person name="Sun J.-Q."/>
        </authorList>
    </citation>
    <scope>NUCLEOTIDE SEQUENCE [LARGE SCALE GENOMIC DNA]</scope>
    <source>
        <strain evidence="3 4">SJ-92</strain>
    </source>
</reference>
<dbReference type="SUPFAM" id="SSF52540">
    <property type="entry name" value="P-loop containing nucleoside triphosphate hydrolases"/>
    <property type="match status" value="1"/>
</dbReference>